<comment type="subunit">
    <text evidence="4">Monomer.</text>
</comment>
<evidence type="ECO:0000256" key="7">
    <source>
        <dbReference type="ARBA" id="ARBA00022801"/>
    </source>
</evidence>
<keyword evidence="7" id="KW-0378">Hydrolase</keyword>
<dbReference type="Proteomes" id="UP000321513">
    <property type="component" value="Unassembled WGS sequence"/>
</dbReference>
<evidence type="ECO:0000256" key="4">
    <source>
        <dbReference type="ARBA" id="ARBA00011245"/>
    </source>
</evidence>
<dbReference type="Gene3D" id="3.40.50.1000">
    <property type="entry name" value="HAD superfamily/HAD-like"/>
    <property type="match status" value="1"/>
</dbReference>
<keyword evidence="8" id="KW-0119">Carbohydrate metabolism</keyword>
<evidence type="ECO:0000256" key="9">
    <source>
        <dbReference type="ARBA" id="ARBA00031828"/>
    </source>
</evidence>
<dbReference type="InterPro" id="IPR004446">
    <property type="entry name" value="Heptose_bisP_phosphatase"/>
</dbReference>
<evidence type="ECO:0000313" key="10">
    <source>
        <dbReference type="EMBL" id="GEO10051.1"/>
    </source>
</evidence>
<sequence>MNTMPEIDKSWTLFLDRDGVINHEKKEDYVLNWSEFTFYDGVTDALKTLSNLFGTIVMVTNQRGVGKGLMTANDLADIHKNMVEVITNNDGRLDKIYYCDSMDNDCYDRKPNPGMAYQAQQDFKHIDFSKSVMVGNKLSDMQFGKNAGMFTVYVDTTNPEVPSPNPLIDFRFKDLPAFAWSVQSVIKKP</sequence>
<dbReference type="GO" id="GO:0005975">
    <property type="term" value="P:carbohydrate metabolic process"/>
    <property type="evidence" value="ECO:0007669"/>
    <property type="project" value="InterPro"/>
</dbReference>
<dbReference type="EMBL" id="BJYT01000009">
    <property type="protein sequence ID" value="GEO10051.1"/>
    <property type="molecule type" value="Genomic_DNA"/>
</dbReference>
<name>A0A512BDL0_9BACT</name>
<reference evidence="10 11" key="1">
    <citation type="submission" date="2019-07" db="EMBL/GenBank/DDBJ databases">
        <title>Whole genome shotgun sequence of Segetibacter aerophilus NBRC 106135.</title>
        <authorList>
            <person name="Hosoyama A."/>
            <person name="Uohara A."/>
            <person name="Ohji S."/>
            <person name="Ichikawa N."/>
        </authorList>
    </citation>
    <scope>NUCLEOTIDE SEQUENCE [LARGE SCALE GENOMIC DNA]</scope>
    <source>
        <strain evidence="10 11">NBRC 106135</strain>
    </source>
</reference>
<dbReference type="NCBIfam" id="TIGR01662">
    <property type="entry name" value="HAD-SF-IIIA"/>
    <property type="match status" value="1"/>
</dbReference>
<dbReference type="PANTHER" id="PTHR42891">
    <property type="entry name" value="D-GLYCERO-BETA-D-MANNO-HEPTOSE-1,7-BISPHOSPHATE 7-PHOSPHATASE"/>
    <property type="match status" value="1"/>
</dbReference>
<evidence type="ECO:0000256" key="8">
    <source>
        <dbReference type="ARBA" id="ARBA00023277"/>
    </source>
</evidence>
<keyword evidence="5" id="KW-0963">Cytoplasm</keyword>
<keyword evidence="6" id="KW-0479">Metal-binding</keyword>
<dbReference type="AlphaFoldDB" id="A0A512BDL0"/>
<comment type="subcellular location">
    <subcellularLocation>
        <location evidence="2">Cytoplasm</location>
    </subcellularLocation>
</comment>
<dbReference type="PANTHER" id="PTHR42891:SF1">
    <property type="entry name" value="D-GLYCERO-BETA-D-MANNO-HEPTOSE-1,7-BISPHOSPHATE 7-PHOSPHATASE"/>
    <property type="match status" value="1"/>
</dbReference>
<proteinExistence type="inferred from homology"/>
<protein>
    <recommendedName>
        <fullName evidence="9">D,D-heptose 1,7-bisphosphate phosphatase</fullName>
    </recommendedName>
</protein>
<dbReference type="InterPro" id="IPR006543">
    <property type="entry name" value="Histidinol-phos"/>
</dbReference>
<dbReference type="InterPro" id="IPR006549">
    <property type="entry name" value="HAD-SF_hydro_IIIA"/>
</dbReference>
<evidence type="ECO:0000256" key="6">
    <source>
        <dbReference type="ARBA" id="ARBA00022723"/>
    </source>
</evidence>
<dbReference type="Pfam" id="PF08645">
    <property type="entry name" value="PNK3P"/>
    <property type="match status" value="1"/>
</dbReference>
<evidence type="ECO:0000313" key="11">
    <source>
        <dbReference type="Proteomes" id="UP000321513"/>
    </source>
</evidence>
<dbReference type="InterPro" id="IPR013954">
    <property type="entry name" value="PNK3P"/>
</dbReference>
<comment type="cofactor">
    <cofactor evidence="1">
        <name>Mg(2+)</name>
        <dbReference type="ChEBI" id="CHEBI:18420"/>
    </cofactor>
</comment>
<dbReference type="InterPro" id="IPR036412">
    <property type="entry name" value="HAD-like_sf"/>
</dbReference>
<dbReference type="NCBIfam" id="TIGR01656">
    <property type="entry name" value="Histidinol-ppas"/>
    <property type="match status" value="1"/>
</dbReference>
<dbReference type="SUPFAM" id="SSF56784">
    <property type="entry name" value="HAD-like"/>
    <property type="match status" value="1"/>
</dbReference>
<organism evidence="10 11">
    <name type="scientific">Segetibacter aerophilus</name>
    <dbReference type="NCBI Taxonomy" id="670293"/>
    <lineage>
        <taxon>Bacteria</taxon>
        <taxon>Pseudomonadati</taxon>
        <taxon>Bacteroidota</taxon>
        <taxon>Chitinophagia</taxon>
        <taxon>Chitinophagales</taxon>
        <taxon>Chitinophagaceae</taxon>
        <taxon>Segetibacter</taxon>
    </lineage>
</organism>
<dbReference type="GO" id="GO:0046872">
    <property type="term" value="F:metal ion binding"/>
    <property type="evidence" value="ECO:0007669"/>
    <property type="project" value="UniProtKB-KW"/>
</dbReference>
<gene>
    <name evidence="10" type="primary">gmhB</name>
    <name evidence="10" type="ORF">SAE01_25470</name>
</gene>
<keyword evidence="11" id="KW-1185">Reference proteome</keyword>
<accession>A0A512BDL0</accession>
<evidence type="ECO:0000256" key="3">
    <source>
        <dbReference type="ARBA" id="ARBA00005628"/>
    </source>
</evidence>
<evidence type="ECO:0000256" key="1">
    <source>
        <dbReference type="ARBA" id="ARBA00001946"/>
    </source>
</evidence>
<evidence type="ECO:0000256" key="2">
    <source>
        <dbReference type="ARBA" id="ARBA00004496"/>
    </source>
</evidence>
<evidence type="ECO:0000256" key="5">
    <source>
        <dbReference type="ARBA" id="ARBA00022490"/>
    </source>
</evidence>
<dbReference type="GO" id="GO:0016791">
    <property type="term" value="F:phosphatase activity"/>
    <property type="evidence" value="ECO:0007669"/>
    <property type="project" value="InterPro"/>
</dbReference>
<dbReference type="InterPro" id="IPR023214">
    <property type="entry name" value="HAD_sf"/>
</dbReference>
<dbReference type="GO" id="GO:0005737">
    <property type="term" value="C:cytoplasm"/>
    <property type="evidence" value="ECO:0007669"/>
    <property type="project" value="UniProtKB-SubCell"/>
</dbReference>
<comment type="caution">
    <text evidence="10">The sequence shown here is derived from an EMBL/GenBank/DDBJ whole genome shotgun (WGS) entry which is preliminary data.</text>
</comment>
<dbReference type="CDD" id="cd07503">
    <property type="entry name" value="HAD_HisB-N"/>
    <property type="match status" value="1"/>
</dbReference>
<comment type="similarity">
    <text evidence="3">Belongs to the GmhB family.</text>
</comment>